<evidence type="ECO:0000256" key="1">
    <source>
        <dbReference type="ARBA" id="ARBA00022670"/>
    </source>
</evidence>
<sequence length="328" mass="34328">MIDMRPADEAALGAREFDRLLASSRTLPPDAPASRLVTRVARRIAAVVPPGPTPLEWRFVVVAAPGVVNAACYPGGKVVVFSGLLDALPPGREGEAELAAVLAHEVGHAVARHSAEKLSFANVLLLGRMVLFFVIDAGALVDVLINVAASLPMSRAMEAEADYIGLHLMAAACYDPAAAARFFTRLDAMAGARGVAPPAFLSTHPSDKRRVAKIEGWLPDVSGAYETGCARVSREGLRGLDGALGRESGRGGGVVPVTRTRRRRAVAGGGGGRAAVDGWGRGPCRLVGFRGASVPPRAVRPLPACAGVGLLPADKRWWFHGAPRRPPT</sequence>
<dbReference type="GO" id="GO:0051603">
    <property type="term" value="P:proteolysis involved in protein catabolic process"/>
    <property type="evidence" value="ECO:0007669"/>
    <property type="project" value="TreeGrafter"/>
</dbReference>
<dbReference type="InterPro" id="IPR051156">
    <property type="entry name" value="Mito/Outer_Membr_Metalloprot"/>
</dbReference>
<comment type="cofactor">
    <cofactor evidence="6">
        <name>Zn(2+)</name>
        <dbReference type="ChEBI" id="CHEBI:29105"/>
    </cofactor>
    <text evidence="6">Binds 1 zinc ion per subunit.</text>
</comment>
<gene>
    <name evidence="8" type="ORF">BU14_0084s0012</name>
</gene>
<dbReference type="GO" id="GO:0004222">
    <property type="term" value="F:metalloendopeptidase activity"/>
    <property type="evidence" value="ECO:0007669"/>
    <property type="project" value="InterPro"/>
</dbReference>
<keyword evidence="2" id="KW-0479">Metal-binding</keyword>
<evidence type="ECO:0000259" key="7">
    <source>
        <dbReference type="Pfam" id="PF01435"/>
    </source>
</evidence>
<dbReference type="Proteomes" id="UP000218209">
    <property type="component" value="Unassembled WGS sequence"/>
</dbReference>
<evidence type="ECO:0000256" key="4">
    <source>
        <dbReference type="ARBA" id="ARBA00022833"/>
    </source>
</evidence>
<keyword evidence="3 6" id="KW-0378">Hydrolase</keyword>
<comment type="similarity">
    <text evidence="6">Belongs to the peptidase M48 family.</text>
</comment>
<evidence type="ECO:0000256" key="3">
    <source>
        <dbReference type="ARBA" id="ARBA00022801"/>
    </source>
</evidence>
<accession>A0A1X6PEB9</accession>
<keyword evidence="1 6" id="KW-0645">Protease</keyword>
<dbReference type="AlphaFoldDB" id="A0A1X6PEB9"/>
<dbReference type="Gene3D" id="3.30.2010.10">
    <property type="entry name" value="Metalloproteases ('zincins'), catalytic domain"/>
    <property type="match status" value="1"/>
</dbReference>
<dbReference type="CDD" id="cd07331">
    <property type="entry name" value="M48C_Oma1_like"/>
    <property type="match status" value="1"/>
</dbReference>
<proteinExistence type="inferred from homology"/>
<dbReference type="InterPro" id="IPR001915">
    <property type="entry name" value="Peptidase_M48"/>
</dbReference>
<dbReference type="EMBL" id="KV918795">
    <property type="protein sequence ID" value="OSX79198.1"/>
    <property type="molecule type" value="Genomic_DNA"/>
</dbReference>
<dbReference type="PANTHER" id="PTHR22726:SF1">
    <property type="entry name" value="METALLOENDOPEPTIDASE OMA1, MITOCHONDRIAL"/>
    <property type="match status" value="1"/>
</dbReference>
<keyword evidence="9" id="KW-1185">Reference proteome</keyword>
<dbReference type="Pfam" id="PF01435">
    <property type="entry name" value="Peptidase_M48"/>
    <property type="match status" value="1"/>
</dbReference>
<evidence type="ECO:0000313" key="8">
    <source>
        <dbReference type="EMBL" id="OSX79198.1"/>
    </source>
</evidence>
<evidence type="ECO:0000256" key="6">
    <source>
        <dbReference type="RuleBase" id="RU003983"/>
    </source>
</evidence>
<keyword evidence="4 6" id="KW-0862">Zinc</keyword>
<dbReference type="PANTHER" id="PTHR22726">
    <property type="entry name" value="METALLOENDOPEPTIDASE OMA1"/>
    <property type="match status" value="1"/>
</dbReference>
<evidence type="ECO:0000256" key="2">
    <source>
        <dbReference type="ARBA" id="ARBA00022723"/>
    </source>
</evidence>
<protein>
    <recommendedName>
        <fullName evidence="7">Peptidase M48 domain-containing protein</fullName>
    </recommendedName>
</protein>
<keyword evidence="5 6" id="KW-0482">Metalloprotease</keyword>
<evidence type="ECO:0000256" key="5">
    <source>
        <dbReference type="ARBA" id="ARBA00023049"/>
    </source>
</evidence>
<name>A0A1X6PEB9_PORUM</name>
<dbReference type="GO" id="GO:0016020">
    <property type="term" value="C:membrane"/>
    <property type="evidence" value="ECO:0007669"/>
    <property type="project" value="TreeGrafter"/>
</dbReference>
<feature type="domain" description="Peptidase M48" evidence="7">
    <location>
        <begin position="39"/>
        <end position="217"/>
    </location>
</feature>
<evidence type="ECO:0000313" key="9">
    <source>
        <dbReference type="Proteomes" id="UP000218209"/>
    </source>
</evidence>
<reference evidence="8 9" key="1">
    <citation type="submission" date="2017-03" db="EMBL/GenBank/DDBJ databases">
        <title>WGS assembly of Porphyra umbilicalis.</title>
        <authorList>
            <person name="Brawley S.H."/>
            <person name="Blouin N.A."/>
            <person name="Ficko-Blean E."/>
            <person name="Wheeler G.L."/>
            <person name="Lohr M."/>
            <person name="Goodson H.V."/>
            <person name="Jenkins J.W."/>
            <person name="Blaby-Haas C.E."/>
            <person name="Helliwell K.E."/>
            <person name="Chan C."/>
            <person name="Marriage T."/>
            <person name="Bhattacharya D."/>
            <person name="Klein A.S."/>
            <person name="Badis Y."/>
            <person name="Brodie J."/>
            <person name="Cao Y."/>
            <person name="Collen J."/>
            <person name="Dittami S.M."/>
            <person name="Gachon C.M."/>
            <person name="Green B.R."/>
            <person name="Karpowicz S."/>
            <person name="Kim J.W."/>
            <person name="Kudahl U."/>
            <person name="Lin S."/>
            <person name="Michel G."/>
            <person name="Mittag M."/>
            <person name="Olson B.J."/>
            <person name="Pangilinan J."/>
            <person name="Peng Y."/>
            <person name="Qiu H."/>
            <person name="Shu S."/>
            <person name="Singer J.T."/>
            <person name="Smith A.G."/>
            <person name="Sprecher B.N."/>
            <person name="Wagner V."/>
            <person name="Wang W."/>
            <person name="Wang Z.-Y."/>
            <person name="Yan J."/>
            <person name="Yarish C."/>
            <person name="Zoeuner-Riek S."/>
            <person name="Zhuang Y."/>
            <person name="Zou Y."/>
            <person name="Lindquist E.A."/>
            <person name="Grimwood J."/>
            <person name="Barry K."/>
            <person name="Rokhsar D.S."/>
            <person name="Schmutz J."/>
            <person name="Stiller J.W."/>
            <person name="Grossman A.R."/>
            <person name="Prochnik S.E."/>
        </authorList>
    </citation>
    <scope>NUCLEOTIDE SEQUENCE [LARGE SCALE GENOMIC DNA]</scope>
    <source>
        <strain evidence="8">4086291</strain>
    </source>
</reference>
<dbReference type="GO" id="GO:0046872">
    <property type="term" value="F:metal ion binding"/>
    <property type="evidence" value="ECO:0007669"/>
    <property type="project" value="UniProtKB-KW"/>
</dbReference>
<dbReference type="OrthoDB" id="7464992at2759"/>
<organism evidence="8 9">
    <name type="scientific">Porphyra umbilicalis</name>
    <name type="common">Purple laver</name>
    <name type="synonym">Red alga</name>
    <dbReference type="NCBI Taxonomy" id="2786"/>
    <lineage>
        <taxon>Eukaryota</taxon>
        <taxon>Rhodophyta</taxon>
        <taxon>Bangiophyceae</taxon>
        <taxon>Bangiales</taxon>
        <taxon>Bangiaceae</taxon>
        <taxon>Porphyra</taxon>
    </lineage>
</organism>